<organism evidence="1 2">
    <name type="scientific">Schistosoma bovis</name>
    <name type="common">Blood fluke</name>
    <dbReference type="NCBI Taxonomy" id="6184"/>
    <lineage>
        <taxon>Eukaryota</taxon>
        <taxon>Metazoa</taxon>
        <taxon>Spiralia</taxon>
        <taxon>Lophotrochozoa</taxon>
        <taxon>Platyhelminthes</taxon>
        <taxon>Trematoda</taxon>
        <taxon>Digenea</taxon>
        <taxon>Strigeidida</taxon>
        <taxon>Schistosomatoidea</taxon>
        <taxon>Schistosomatidae</taxon>
        <taxon>Schistosoma</taxon>
    </lineage>
</organism>
<accession>A0A430QUW8</accession>
<evidence type="ECO:0000313" key="2">
    <source>
        <dbReference type="Proteomes" id="UP000290809"/>
    </source>
</evidence>
<evidence type="ECO:0000313" key="1">
    <source>
        <dbReference type="EMBL" id="RTG91467.1"/>
    </source>
</evidence>
<comment type="caution">
    <text evidence="1">The sequence shown here is derived from an EMBL/GenBank/DDBJ whole genome shotgun (WGS) entry which is preliminary data.</text>
</comment>
<gene>
    <name evidence="1" type="ORF">DC041_0001473</name>
</gene>
<dbReference type="EMBL" id="QMKO01000040">
    <property type="protein sequence ID" value="RTG91467.1"/>
    <property type="molecule type" value="Genomic_DNA"/>
</dbReference>
<dbReference type="AlphaFoldDB" id="A0A430QUW8"/>
<protein>
    <submittedName>
        <fullName evidence="1">Uncharacterized protein</fullName>
    </submittedName>
</protein>
<keyword evidence="2" id="KW-1185">Reference proteome</keyword>
<proteinExistence type="predicted"/>
<name>A0A430QUW8_SCHBO</name>
<reference evidence="1 2" key="1">
    <citation type="journal article" date="2019" name="PLoS Pathog.">
        <title>Genome sequence of the bovine parasite Schistosoma bovis Tanzania.</title>
        <authorList>
            <person name="Oey H."/>
            <person name="Zakrzewski M."/>
            <person name="Gobert G."/>
            <person name="Gravermann K."/>
            <person name="Stoye J."/>
            <person name="Jones M."/>
            <person name="Mcmanus D."/>
            <person name="Krause L."/>
        </authorList>
    </citation>
    <scope>NUCLEOTIDE SEQUENCE [LARGE SCALE GENOMIC DNA]</scope>
    <source>
        <strain evidence="1 2">TAN1997</strain>
    </source>
</reference>
<feature type="non-terminal residue" evidence="1">
    <location>
        <position position="186"/>
    </location>
</feature>
<dbReference type="STRING" id="6184.A0A430QUW8"/>
<sequence length="186" mass="21883">MHKNKNVEKSVKCKQSNKCSNLKICHHHHRDQDQDQDQDHHHHHHHCGYCHQNMHLIYFVVVQVSTALLIKDFLNYDVSVHTQLIMDNPSPFPSLTVSSTIWSYDSLSVYYQNLNYKESLNLGHNLTIFLNCMRIYSHMSVFEDNCTLLNGYHIKRLSHHQYLNCYTFEPININAANETTFLSLIV</sequence>
<dbReference type="Proteomes" id="UP000290809">
    <property type="component" value="Unassembled WGS sequence"/>
</dbReference>